<dbReference type="AlphaFoldDB" id="A0A9D1RDT1"/>
<name>A0A9D1RDT1_9FIRM</name>
<organism evidence="1 2">
    <name type="scientific">Candidatus Eubacterium faecipullorum</name>
    <dbReference type="NCBI Taxonomy" id="2838571"/>
    <lineage>
        <taxon>Bacteria</taxon>
        <taxon>Bacillati</taxon>
        <taxon>Bacillota</taxon>
        <taxon>Clostridia</taxon>
        <taxon>Eubacteriales</taxon>
        <taxon>Eubacteriaceae</taxon>
        <taxon>Eubacterium</taxon>
    </lineage>
</organism>
<comment type="caution">
    <text evidence="1">The sequence shown here is derived from an EMBL/GenBank/DDBJ whole genome shotgun (WGS) entry which is preliminary data.</text>
</comment>
<gene>
    <name evidence="1" type="ORF">IAA48_03880</name>
</gene>
<proteinExistence type="predicted"/>
<evidence type="ECO:0000313" key="2">
    <source>
        <dbReference type="Proteomes" id="UP000824205"/>
    </source>
</evidence>
<dbReference type="EMBL" id="DXGE01000016">
    <property type="protein sequence ID" value="HIW85615.1"/>
    <property type="molecule type" value="Genomic_DNA"/>
</dbReference>
<accession>A0A9D1RDT1</accession>
<protein>
    <submittedName>
        <fullName evidence="1">Uncharacterized protein</fullName>
    </submittedName>
</protein>
<reference evidence="1" key="2">
    <citation type="submission" date="2021-04" db="EMBL/GenBank/DDBJ databases">
        <authorList>
            <person name="Gilroy R."/>
        </authorList>
    </citation>
    <scope>NUCLEOTIDE SEQUENCE</scope>
    <source>
        <strain evidence="1">421</strain>
    </source>
</reference>
<reference evidence="1" key="1">
    <citation type="journal article" date="2021" name="PeerJ">
        <title>Extensive microbial diversity within the chicken gut microbiome revealed by metagenomics and culture.</title>
        <authorList>
            <person name="Gilroy R."/>
            <person name="Ravi A."/>
            <person name="Getino M."/>
            <person name="Pursley I."/>
            <person name="Horton D.L."/>
            <person name="Alikhan N.F."/>
            <person name="Baker D."/>
            <person name="Gharbi K."/>
            <person name="Hall N."/>
            <person name="Watson M."/>
            <person name="Adriaenssens E.M."/>
            <person name="Foster-Nyarko E."/>
            <person name="Jarju S."/>
            <person name="Secka A."/>
            <person name="Antonio M."/>
            <person name="Oren A."/>
            <person name="Chaudhuri R.R."/>
            <person name="La Ragione R."/>
            <person name="Hildebrand F."/>
            <person name="Pallen M.J."/>
        </authorList>
    </citation>
    <scope>NUCLEOTIDE SEQUENCE</scope>
    <source>
        <strain evidence="1">421</strain>
    </source>
</reference>
<dbReference type="Proteomes" id="UP000824205">
    <property type="component" value="Unassembled WGS sequence"/>
</dbReference>
<sequence length="117" mass="12086">MWLSRNFKSTQQTAAEAGVVTLSENGVTEANSSLPSRTSSCYAPYGYTAPIPVGEEVLVVNGASGAAVAGTKMNAGDLKQGEIELRSLGGARILLKNDGSVVINSLVIDKNGNTAKE</sequence>
<evidence type="ECO:0000313" key="1">
    <source>
        <dbReference type="EMBL" id="HIW85615.1"/>
    </source>
</evidence>